<reference evidence="2 3" key="1">
    <citation type="journal article" date="2019" name="Mol. Biol. Evol.">
        <title>Blast fungal genomes show frequent chromosomal changes, gene gains and losses, and effector gene turnover.</title>
        <authorList>
            <person name="Gomez Luciano L.B."/>
            <person name="Jason Tsai I."/>
            <person name="Chuma I."/>
            <person name="Tosa Y."/>
            <person name="Chen Y.H."/>
            <person name="Li J.Y."/>
            <person name="Li M.Y."/>
            <person name="Jade Lu M.Y."/>
            <person name="Nakayashiki H."/>
            <person name="Li W.H."/>
        </authorList>
    </citation>
    <scope>NUCLEOTIDE SEQUENCE [LARGE SCALE GENOMIC DNA]</scope>
    <source>
        <strain evidence="2">MZ5-1-6</strain>
    </source>
</reference>
<sequence length="250" mass="25348">MTLHYVLVKLSLERLRYLRLALPELLLTKLVLLVGGSVRVKAEEDLLVPERVLLEATLALCAGSALGYAQDALDFGAVDQTGGGGGAVDVVEGLETSGGPDNEATKVATRGELEEVEGVDGAGLNTWDVAEALDKVGAVGGRVVDDQGTAALAVPAATKLTLTGTHGPRLLDLVKVSTGADGVQETDSGGSLGKSGTAESSRVDNQGNLGDVADPVTAGEQERGDGRSSESGGGSEAPRAKVSIVPLLVV</sequence>
<evidence type="ECO:0000313" key="3">
    <source>
        <dbReference type="Proteomes" id="UP000294847"/>
    </source>
</evidence>
<name>A0A4P7NA62_PYROR</name>
<dbReference type="EMBL" id="CP034205">
    <property type="protein sequence ID" value="QBZ57050.1"/>
    <property type="molecule type" value="Genomic_DNA"/>
</dbReference>
<dbReference type="Proteomes" id="UP000294847">
    <property type="component" value="Chromosome 2"/>
</dbReference>
<organism evidence="2 3">
    <name type="scientific">Pyricularia oryzae</name>
    <name type="common">Rice blast fungus</name>
    <name type="synonym">Magnaporthe oryzae</name>
    <dbReference type="NCBI Taxonomy" id="318829"/>
    <lineage>
        <taxon>Eukaryota</taxon>
        <taxon>Fungi</taxon>
        <taxon>Dikarya</taxon>
        <taxon>Ascomycota</taxon>
        <taxon>Pezizomycotina</taxon>
        <taxon>Sordariomycetes</taxon>
        <taxon>Sordariomycetidae</taxon>
        <taxon>Magnaporthales</taxon>
        <taxon>Pyriculariaceae</taxon>
        <taxon>Pyricularia</taxon>
    </lineage>
</organism>
<gene>
    <name evidence="2" type="ORF">PoMZ_01970</name>
</gene>
<evidence type="ECO:0000256" key="1">
    <source>
        <dbReference type="SAM" id="MobiDB-lite"/>
    </source>
</evidence>
<protein>
    <submittedName>
        <fullName evidence="2">Uncharacterized protein</fullName>
    </submittedName>
</protein>
<feature type="region of interest" description="Disordered" evidence="1">
    <location>
        <begin position="180"/>
        <end position="242"/>
    </location>
</feature>
<proteinExistence type="predicted"/>
<evidence type="ECO:0000313" key="2">
    <source>
        <dbReference type="EMBL" id="QBZ57050.1"/>
    </source>
</evidence>
<dbReference type="AlphaFoldDB" id="A0A4P7NA62"/>
<feature type="compositionally biased region" description="Polar residues" evidence="1">
    <location>
        <begin position="197"/>
        <end position="208"/>
    </location>
</feature>
<accession>A0A4P7NA62</accession>